<feature type="domain" description="FecR protein" evidence="1">
    <location>
        <begin position="60"/>
        <end position="158"/>
    </location>
</feature>
<dbReference type="PANTHER" id="PTHR38731">
    <property type="entry name" value="LIPL45-RELATED LIPOPROTEIN-RELATED"/>
    <property type="match status" value="1"/>
</dbReference>
<evidence type="ECO:0000313" key="2">
    <source>
        <dbReference type="EMBL" id="VAW10639.1"/>
    </source>
</evidence>
<dbReference type="CDD" id="cd02208">
    <property type="entry name" value="cupin_RmlC-like"/>
    <property type="match status" value="1"/>
</dbReference>
<dbReference type="Pfam" id="PF04773">
    <property type="entry name" value="FecR"/>
    <property type="match status" value="1"/>
</dbReference>
<accession>A0A3B0TEQ1</accession>
<proteinExistence type="predicted"/>
<organism evidence="2">
    <name type="scientific">hydrothermal vent metagenome</name>
    <dbReference type="NCBI Taxonomy" id="652676"/>
    <lineage>
        <taxon>unclassified sequences</taxon>
        <taxon>metagenomes</taxon>
        <taxon>ecological metagenomes</taxon>
    </lineage>
</organism>
<evidence type="ECO:0000259" key="1">
    <source>
        <dbReference type="Pfam" id="PF04773"/>
    </source>
</evidence>
<sequence length="251" mass="26737">MAQRTWTFLALIVGLLASTISVAAQKIGIASAVLNTVHSVANGARALLRVGDGLVQNQSVETEETATAQLLFADETTMTVGPRSRVVLDRFVYNPATGTGDIVLRATKGAFRFISGAARPDTYKIKTPTATIGVRGTIIDGYCDPGGNCLFIVQEGEVVFFLRDGKTIEAVAGTYVYITAAGMVTTGSYEGSIFSIPATGVSFPLFGWRFRFDEFEEFNTFNAGDFNDALDSIVMPAPDEPPEDEGCGSSC</sequence>
<gene>
    <name evidence="2" type="ORF">MNBD_ALPHA09-1936</name>
</gene>
<dbReference type="EMBL" id="UOEM01000019">
    <property type="protein sequence ID" value="VAW10639.1"/>
    <property type="molecule type" value="Genomic_DNA"/>
</dbReference>
<name>A0A3B0TEQ1_9ZZZZ</name>
<reference evidence="2" key="1">
    <citation type="submission" date="2018-06" db="EMBL/GenBank/DDBJ databases">
        <authorList>
            <person name="Zhirakovskaya E."/>
        </authorList>
    </citation>
    <scope>NUCLEOTIDE SEQUENCE</scope>
</reference>
<protein>
    <recommendedName>
        <fullName evidence="1">FecR protein domain-containing protein</fullName>
    </recommendedName>
</protein>
<dbReference type="AlphaFoldDB" id="A0A3B0TEQ1"/>
<dbReference type="InterPro" id="IPR006860">
    <property type="entry name" value="FecR"/>
</dbReference>